<evidence type="ECO:0000256" key="6">
    <source>
        <dbReference type="ARBA" id="ARBA00023136"/>
    </source>
</evidence>
<protein>
    <submittedName>
        <fullName evidence="13">TonB-dependent receptor</fullName>
    </submittedName>
</protein>
<comment type="subcellular location">
    <subcellularLocation>
        <location evidence="1 8">Cell outer membrane</location>
        <topology evidence="1 8">Multi-pass membrane protein</topology>
    </subcellularLocation>
</comment>
<dbReference type="Gene3D" id="2.170.130.10">
    <property type="entry name" value="TonB-dependent receptor, plug domain"/>
    <property type="match status" value="1"/>
</dbReference>
<dbReference type="Pfam" id="PF07715">
    <property type="entry name" value="Plug"/>
    <property type="match status" value="1"/>
</dbReference>
<feature type="chain" id="PRO_5046193414" evidence="10">
    <location>
        <begin position="22"/>
        <end position="846"/>
    </location>
</feature>
<keyword evidence="13" id="KW-0675">Receptor</keyword>
<dbReference type="PANTHER" id="PTHR40980:SF3">
    <property type="entry name" value="TONB-DEPENDENT RECEPTOR-LIKE BETA-BARREL DOMAIN-CONTAINING PROTEIN"/>
    <property type="match status" value="1"/>
</dbReference>
<evidence type="ECO:0000256" key="3">
    <source>
        <dbReference type="ARBA" id="ARBA00022452"/>
    </source>
</evidence>
<evidence type="ECO:0000256" key="10">
    <source>
        <dbReference type="SAM" id="SignalP"/>
    </source>
</evidence>
<organism evidence="13 14">
    <name type="scientific">Novosphingobium album</name>
    <name type="common">ex Liu et al. 2023</name>
    <dbReference type="NCBI Taxonomy" id="3031130"/>
    <lineage>
        <taxon>Bacteria</taxon>
        <taxon>Pseudomonadati</taxon>
        <taxon>Pseudomonadota</taxon>
        <taxon>Alphaproteobacteria</taxon>
        <taxon>Sphingomonadales</taxon>
        <taxon>Sphingomonadaceae</taxon>
        <taxon>Novosphingobium</taxon>
    </lineage>
</organism>
<dbReference type="InterPro" id="IPR000531">
    <property type="entry name" value="Beta-barrel_TonB"/>
</dbReference>
<evidence type="ECO:0000256" key="2">
    <source>
        <dbReference type="ARBA" id="ARBA00022448"/>
    </source>
</evidence>
<evidence type="ECO:0000256" key="1">
    <source>
        <dbReference type="ARBA" id="ARBA00004571"/>
    </source>
</evidence>
<keyword evidence="3 8" id="KW-1134">Transmembrane beta strand</keyword>
<keyword evidence="4 8" id="KW-0812">Transmembrane</keyword>
<keyword evidence="6 8" id="KW-0472">Membrane</keyword>
<evidence type="ECO:0000313" key="13">
    <source>
        <dbReference type="EMBL" id="MDE8650710.1"/>
    </source>
</evidence>
<reference evidence="13 14" key="1">
    <citation type="submission" date="2023-03" db="EMBL/GenBank/DDBJ databases">
        <title>NovoSphingobium album sp. nov. isolated from polycyclic aromatic hydrocarbons- and heavy-metal polluted soil.</title>
        <authorList>
            <person name="Liu Z."/>
            <person name="Wang K."/>
        </authorList>
    </citation>
    <scope>NUCLEOTIDE SEQUENCE [LARGE SCALE GENOMIC DNA]</scope>
    <source>
        <strain evidence="13 14">H3SJ31-1</strain>
    </source>
</reference>
<evidence type="ECO:0000256" key="9">
    <source>
        <dbReference type="RuleBase" id="RU003357"/>
    </source>
</evidence>
<dbReference type="PROSITE" id="PS52016">
    <property type="entry name" value="TONB_DEPENDENT_REC_3"/>
    <property type="match status" value="1"/>
</dbReference>
<proteinExistence type="inferred from homology"/>
<dbReference type="InterPro" id="IPR037066">
    <property type="entry name" value="Plug_dom_sf"/>
</dbReference>
<dbReference type="EMBL" id="JARESE010000009">
    <property type="protein sequence ID" value="MDE8650710.1"/>
    <property type="molecule type" value="Genomic_DNA"/>
</dbReference>
<keyword evidence="10" id="KW-0732">Signal</keyword>
<dbReference type="InterPro" id="IPR036942">
    <property type="entry name" value="Beta-barrel_TonB_sf"/>
</dbReference>
<evidence type="ECO:0000256" key="5">
    <source>
        <dbReference type="ARBA" id="ARBA00023077"/>
    </source>
</evidence>
<name>A0ABT5WKZ3_9SPHN</name>
<dbReference type="InterPro" id="IPR039426">
    <property type="entry name" value="TonB-dep_rcpt-like"/>
</dbReference>
<dbReference type="PANTHER" id="PTHR40980">
    <property type="entry name" value="PLUG DOMAIN-CONTAINING PROTEIN"/>
    <property type="match status" value="1"/>
</dbReference>
<feature type="domain" description="TonB-dependent receptor-like beta-barrel" evidence="11">
    <location>
        <begin position="386"/>
        <end position="813"/>
    </location>
</feature>
<evidence type="ECO:0000259" key="12">
    <source>
        <dbReference type="Pfam" id="PF07715"/>
    </source>
</evidence>
<evidence type="ECO:0000313" key="14">
    <source>
        <dbReference type="Proteomes" id="UP001216253"/>
    </source>
</evidence>
<keyword evidence="14" id="KW-1185">Reference proteome</keyword>
<keyword evidence="2 8" id="KW-0813">Transport</keyword>
<comment type="caution">
    <text evidence="13">The sequence shown here is derived from an EMBL/GenBank/DDBJ whole genome shotgun (WGS) entry which is preliminary data.</text>
</comment>
<dbReference type="Pfam" id="PF00593">
    <property type="entry name" value="TonB_dep_Rec_b-barrel"/>
    <property type="match status" value="1"/>
</dbReference>
<evidence type="ECO:0000256" key="7">
    <source>
        <dbReference type="ARBA" id="ARBA00023237"/>
    </source>
</evidence>
<dbReference type="InterPro" id="IPR012910">
    <property type="entry name" value="Plug_dom"/>
</dbReference>
<dbReference type="SUPFAM" id="SSF56935">
    <property type="entry name" value="Porins"/>
    <property type="match status" value="1"/>
</dbReference>
<accession>A0ABT5WKZ3</accession>
<dbReference type="NCBIfam" id="TIGR01782">
    <property type="entry name" value="TonB-Xanth-Caul"/>
    <property type="match status" value="1"/>
</dbReference>
<keyword evidence="7 8" id="KW-0998">Cell outer membrane</keyword>
<comment type="similarity">
    <text evidence="8 9">Belongs to the TonB-dependent receptor family.</text>
</comment>
<dbReference type="Proteomes" id="UP001216253">
    <property type="component" value="Unassembled WGS sequence"/>
</dbReference>
<evidence type="ECO:0000256" key="8">
    <source>
        <dbReference type="PROSITE-ProRule" id="PRU01360"/>
    </source>
</evidence>
<gene>
    <name evidence="13" type="ORF">PYV00_03125</name>
</gene>
<feature type="signal peptide" evidence="10">
    <location>
        <begin position="1"/>
        <end position="21"/>
    </location>
</feature>
<dbReference type="CDD" id="cd01347">
    <property type="entry name" value="ligand_gated_channel"/>
    <property type="match status" value="1"/>
</dbReference>
<evidence type="ECO:0000259" key="11">
    <source>
        <dbReference type="Pfam" id="PF00593"/>
    </source>
</evidence>
<evidence type="ECO:0000256" key="4">
    <source>
        <dbReference type="ARBA" id="ARBA00022692"/>
    </source>
</evidence>
<feature type="domain" description="TonB-dependent receptor plug" evidence="12">
    <location>
        <begin position="54"/>
        <end position="160"/>
    </location>
</feature>
<dbReference type="RefSeq" id="WP_275226792.1">
    <property type="nucleotide sequence ID" value="NZ_JARESE010000009.1"/>
</dbReference>
<keyword evidence="5 9" id="KW-0798">TonB box</keyword>
<dbReference type="InterPro" id="IPR010104">
    <property type="entry name" value="TonB_rcpt_bac"/>
</dbReference>
<dbReference type="Gene3D" id="2.40.170.20">
    <property type="entry name" value="TonB-dependent receptor, beta-barrel domain"/>
    <property type="match status" value="1"/>
</dbReference>
<sequence length="846" mass="94059">MKYWLSVGCCLAALASGRAHAQSSPSGADTADAQPTDIVVTGYRESIEAARDAKRDSAAVTDSIVAEDIAAFPQANLSEAVQRISGVQIRRDFAGAVGNEISIRGLGPEYTQVTINGQAAPTNGEDRTFNFNILPADMFRKVEVLKSPTADTDEGGVGGTVALETIRPLDLKDRLLAVSAGGNYNEITDKLDPRGSLVAGGRLAPNFGVIGSLSIDNFAAASQSYDAVRWTRSNLDVNGDKVNDYNDVFVMYPRMINERQDVRRISASGRIEWEPTDKLTILVDGLYTNFRQDYERTSPIWNFPGGKTVKDIHVDGSVVDYISFGSVVLRSENHKTLRQTEMYQGSAAAEYKFGDWRLKGFASKSRSTQDSEEFVYFGDKTAAAAYDTRDDIDYYEIISPTNIADPAEYTTSEARRNLINTRDDDFSGGLELKGPAFPHVTLKLGVKYRDRQRTRERYAVTRTKINEPFSLIGDVLTGFLDDEPGAASGPHAFAISDFDKAYQLYGSKLDISTGTDLTNFFDVEEKTWSGYGMATYRHGPWLANAGLRVVHTSVTSNGIEYNKGDKTSTERNFHSEYADFLPSLNLRYELTKGLFLRAAAARVMTRPSLSDLAAYRTIDDANLIISAKNPDLKPFRANQFDLAAEWYFGKGGLLSAGYFYKDIESFIVTESVPFEYNGQTYELRHPVNGNNARVQGVEVNYQQPFTFLPGPLRNLGIVANYTFTDSSFRDTVSGTTLAYGLPENSRHSFNLIGYYEDKDLSLRIAYNYRSKFLREKPNEQDGLKYRSAYGQADFAARYKLLPNLALTLDVLNLFSAETDEWVYEPRLTDGRFTTGRTVQFGLRASF</sequence>